<feature type="region of interest" description="Disordered" evidence="1">
    <location>
        <begin position="789"/>
        <end position="889"/>
    </location>
</feature>
<dbReference type="KEGG" id="phet:94291463"/>
<accession>A0A836ILF3</accession>
<feature type="compositionally biased region" description="Basic and acidic residues" evidence="1">
    <location>
        <begin position="855"/>
        <end position="865"/>
    </location>
</feature>
<evidence type="ECO:0000313" key="2">
    <source>
        <dbReference type="EMBL" id="KAG5508172.1"/>
    </source>
</evidence>
<proteinExistence type="predicted"/>
<feature type="compositionally biased region" description="Low complexity" evidence="1">
    <location>
        <begin position="497"/>
        <end position="510"/>
    </location>
</feature>
<dbReference type="EMBL" id="JAFJZO010000017">
    <property type="protein sequence ID" value="KAG5508172.1"/>
    <property type="molecule type" value="Genomic_DNA"/>
</dbReference>
<feature type="compositionally biased region" description="Polar residues" evidence="1">
    <location>
        <begin position="915"/>
        <end position="936"/>
    </location>
</feature>
<evidence type="ECO:0008006" key="4">
    <source>
        <dbReference type="Google" id="ProtNLM"/>
    </source>
</evidence>
<feature type="compositionally biased region" description="Low complexity" evidence="1">
    <location>
        <begin position="990"/>
        <end position="1011"/>
    </location>
</feature>
<feature type="compositionally biased region" description="Basic residues" evidence="1">
    <location>
        <begin position="744"/>
        <end position="753"/>
    </location>
</feature>
<feature type="compositionally biased region" description="Polar residues" evidence="1">
    <location>
        <begin position="843"/>
        <end position="852"/>
    </location>
</feature>
<feature type="compositionally biased region" description="Low complexity" evidence="1">
    <location>
        <begin position="873"/>
        <end position="888"/>
    </location>
</feature>
<organism evidence="2 3">
    <name type="scientific">Porcisia hertigi</name>
    <dbReference type="NCBI Taxonomy" id="2761500"/>
    <lineage>
        <taxon>Eukaryota</taxon>
        <taxon>Discoba</taxon>
        <taxon>Euglenozoa</taxon>
        <taxon>Kinetoplastea</taxon>
        <taxon>Metakinetoplastina</taxon>
        <taxon>Trypanosomatida</taxon>
        <taxon>Trypanosomatidae</taxon>
        <taxon>Leishmaniinae</taxon>
        <taxon>Porcisia</taxon>
    </lineage>
</organism>
<feature type="compositionally biased region" description="Low complexity" evidence="1">
    <location>
        <begin position="684"/>
        <end position="715"/>
    </location>
</feature>
<keyword evidence="3" id="KW-1185">Reference proteome</keyword>
<sequence>MYVLDISTSSPCPSAPYYSLVIRKPYILGRNVGADINLAYGGISAEHVSMTVMHKEEAALEVAAATRAAAVATGDDGESAAHCTPVDHVDGAGAVSAAAGITKSALVVRVTALSTKGDAEIRLGDTVLNPGDSSIVCDGDVLHLGEGICGTFHYRPLMVGIEADAYPENYVNDLRHMFNQLGATVVDEPIPLHEIPFIPIGQLYCAAELNDSPNCLAALSYGYSIVQPTYVFEWFAAVAKNAAAPLSTLPAPSRFELAVRCTTYPTSPTYLRPESDICPFSLFPIPLTAVANRSRANLFTDRVFFFFTDAAATRYWRAVEDCGGAVYGPGDVEAAKEAVQVLVESQRKAGVSTDRLPDNFYIIIDNKLEAALLSLGLRSESPKLLAFIEEACASSGATHLPVMGDHALFAALLSNKFNEEPVPLVATPLSAAGAEYNAAHHDPADVSTGPLHALQADGGEVSAETANARMPRSEYAINGSLPATARSASRASERRATLLPRSRTRTPSRSQMRSLSRHRARCRSAQALEQVMDTPLYPCSGHGSARSTSFGRYGRRRLMPSVFSGQLRSFFDDFDSLRVRIYIFLVREEPKLDTAITVYHKNFFLDNDTIEYALEVKAEAVDFMERVDDLLADAACQGAYTEALRRFWRDCRDMDIKAQHLLHCWDRSMPEAALPRRFRSSGVASISGRRAGSSRSMTPRSVARSARSPAPAAPRGAQHITAPNVNGGVNDNQAAAAFMSAPGRHGRKEKREHRQLNGNPEPMLSLDALSHTQENPLSTQDVVAGMGRAGTGAASAASTPRASSTSPCPSRRRLSTLSPSKSRSRAVSQPLSTRTRPPWVNDWNDTQSGSQLQKPQEHSQQREQQHQPADSLPPASQTPAPTPTANTTVRMRPAAPQPEFATDSPTVVRARLARRSSNTHVRPSSLQEAESATQRKNLAEGTINLEERPKEGKDSLTTPASAPDRAPRTRGTQGDDDKQLRAAPAPIPVTSPSKSLRASASKRASASTRTAHTNSVSRLHQSHNKGPVSPAAVSGNRYNRRPASAVVAVGGSG</sequence>
<feature type="compositionally biased region" description="Basic and acidic residues" evidence="1">
    <location>
        <begin position="945"/>
        <end position="954"/>
    </location>
</feature>
<reference evidence="2 3" key="1">
    <citation type="submission" date="2021-02" db="EMBL/GenBank/DDBJ databases">
        <title>Porcisia hertigi Genome sequencing and assembly.</title>
        <authorList>
            <person name="Almutairi H."/>
            <person name="Gatherer D."/>
        </authorList>
    </citation>
    <scope>NUCLEOTIDE SEQUENCE [LARGE SCALE GENOMIC DNA]</scope>
    <source>
        <strain evidence="2 3">C119</strain>
    </source>
</reference>
<evidence type="ECO:0000313" key="3">
    <source>
        <dbReference type="Proteomes" id="UP000674318"/>
    </source>
</evidence>
<feature type="region of interest" description="Disordered" evidence="1">
    <location>
        <begin position="684"/>
        <end position="765"/>
    </location>
</feature>
<feature type="region of interest" description="Disordered" evidence="1">
    <location>
        <begin position="913"/>
        <end position="1053"/>
    </location>
</feature>
<dbReference type="OrthoDB" id="244476at2759"/>
<dbReference type="RefSeq" id="XP_067758061.1">
    <property type="nucleotide sequence ID" value="XM_067901386.1"/>
</dbReference>
<gene>
    <name evidence="2" type="ORF">JKF63_05427</name>
</gene>
<dbReference type="GeneID" id="94291463"/>
<protein>
    <recommendedName>
        <fullName evidence="4">FHA domain-containing protein</fullName>
    </recommendedName>
</protein>
<dbReference type="AlphaFoldDB" id="A0A836ILF3"/>
<dbReference type="Proteomes" id="UP000674318">
    <property type="component" value="Chromosome 17"/>
</dbReference>
<feature type="compositionally biased region" description="Polar residues" evidence="1">
    <location>
        <begin position="721"/>
        <end position="733"/>
    </location>
</feature>
<name>A0A836ILF3_9TRYP</name>
<feature type="compositionally biased region" description="Low complexity" evidence="1">
    <location>
        <begin position="791"/>
        <end position="821"/>
    </location>
</feature>
<evidence type="ECO:0000256" key="1">
    <source>
        <dbReference type="SAM" id="MobiDB-lite"/>
    </source>
</evidence>
<feature type="region of interest" description="Disordered" evidence="1">
    <location>
        <begin position="472"/>
        <end position="519"/>
    </location>
</feature>
<comment type="caution">
    <text evidence="2">The sequence shown here is derived from an EMBL/GenBank/DDBJ whole genome shotgun (WGS) entry which is preliminary data.</text>
</comment>